<dbReference type="PANTHER" id="PTHR23416">
    <property type="entry name" value="SIALIC ACID SYNTHASE-RELATED"/>
    <property type="match status" value="1"/>
</dbReference>
<dbReference type="InterPro" id="IPR001451">
    <property type="entry name" value="Hexapep"/>
</dbReference>
<dbReference type="InterPro" id="IPR051159">
    <property type="entry name" value="Hexapeptide_acetyltransf"/>
</dbReference>
<dbReference type="InterPro" id="IPR024688">
    <property type="entry name" value="Mac_dom"/>
</dbReference>
<keyword evidence="2 6" id="KW-0808">Transferase</keyword>
<dbReference type="Pfam" id="PF12464">
    <property type="entry name" value="Mac"/>
    <property type="match status" value="1"/>
</dbReference>
<dbReference type="InterPro" id="IPR018357">
    <property type="entry name" value="Hexapep_transf_CS"/>
</dbReference>
<dbReference type="PANTHER" id="PTHR23416:SF23">
    <property type="entry name" value="ACETYLTRANSFERASE C18B11.09C-RELATED"/>
    <property type="match status" value="1"/>
</dbReference>
<evidence type="ECO:0000256" key="3">
    <source>
        <dbReference type="ARBA" id="ARBA00022737"/>
    </source>
</evidence>
<dbReference type="Proteomes" id="UP000561011">
    <property type="component" value="Unassembled WGS sequence"/>
</dbReference>
<dbReference type="CDD" id="cd03357">
    <property type="entry name" value="LbH_MAT_GAT"/>
    <property type="match status" value="1"/>
</dbReference>
<reference evidence="6 7" key="1">
    <citation type="submission" date="2020-07" db="EMBL/GenBank/DDBJ databases">
        <title>MOT database genomes.</title>
        <authorList>
            <person name="Joseph S."/>
            <person name="Aduse-Opoku J."/>
            <person name="Hashim A."/>
            <person name="Wade W."/>
            <person name="Curtis M."/>
        </authorList>
    </citation>
    <scope>NUCLEOTIDE SEQUENCE [LARGE SCALE GENOMIC DNA]</scope>
    <source>
        <strain evidence="6 7">DSM 100099</strain>
    </source>
</reference>
<organism evidence="6 7">
    <name type="scientific">Sanguibacter inulinus</name>
    <dbReference type="NCBI Taxonomy" id="60922"/>
    <lineage>
        <taxon>Bacteria</taxon>
        <taxon>Bacillati</taxon>
        <taxon>Actinomycetota</taxon>
        <taxon>Actinomycetes</taxon>
        <taxon>Micrococcales</taxon>
        <taxon>Sanguibacteraceae</taxon>
        <taxon>Sanguibacter</taxon>
    </lineage>
</organism>
<dbReference type="GO" id="GO:0008374">
    <property type="term" value="F:O-acyltransferase activity"/>
    <property type="evidence" value="ECO:0007669"/>
    <property type="project" value="TreeGrafter"/>
</dbReference>
<dbReference type="FunFam" id="2.160.10.10:FF:000025">
    <property type="entry name" value="Hexapeptide-repeat containing-acetyltransferase"/>
    <property type="match status" value="1"/>
</dbReference>
<proteinExistence type="inferred from homology"/>
<protein>
    <submittedName>
        <fullName evidence="6">Sugar O-acetyltransferase</fullName>
    </submittedName>
</protein>
<feature type="domain" description="Maltose/galactoside acetyltransferase" evidence="5">
    <location>
        <begin position="13"/>
        <end position="67"/>
    </location>
</feature>
<comment type="similarity">
    <text evidence="1">Belongs to the transferase hexapeptide repeat family.</text>
</comment>
<keyword evidence="3" id="KW-0677">Repeat</keyword>
<dbReference type="GO" id="GO:0005829">
    <property type="term" value="C:cytosol"/>
    <property type="evidence" value="ECO:0007669"/>
    <property type="project" value="TreeGrafter"/>
</dbReference>
<dbReference type="SMART" id="SM01266">
    <property type="entry name" value="Mac"/>
    <property type="match status" value="1"/>
</dbReference>
<dbReference type="Gene3D" id="2.160.10.10">
    <property type="entry name" value="Hexapeptide repeat proteins"/>
    <property type="match status" value="1"/>
</dbReference>
<evidence type="ECO:0000313" key="7">
    <source>
        <dbReference type="Proteomes" id="UP000561011"/>
    </source>
</evidence>
<dbReference type="SUPFAM" id="SSF51161">
    <property type="entry name" value="Trimeric LpxA-like enzymes"/>
    <property type="match status" value="1"/>
</dbReference>
<dbReference type="AlphaFoldDB" id="A0A853EN63"/>
<accession>A0A853EN63</accession>
<dbReference type="RefSeq" id="WP_179912038.1">
    <property type="nucleotide sequence ID" value="NZ_JACBYE010000001.1"/>
</dbReference>
<evidence type="ECO:0000256" key="2">
    <source>
        <dbReference type="ARBA" id="ARBA00022679"/>
    </source>
</evidence>
<evidence type="ECO:0000313" key="6">
    <source>
        <dbReference type="EMBL" id="NYS92049.1"/>
    </source>
</evidence>
<comment type="caution">
    <text evidence="6">The sequence shown here is derived from an EMBL/GenBank/DDBJ whole genome shotgun (WGS) entry which is preliminary data.</text>
</comment>
<keyword evidence="4" id="KW-0012">Acyltransferase</keyword>
<evidence type="ECO:0000256" key="1">
    <source>
        <dbReference type="ARBA" id="ARBA00007274"/>
    </source>
</evidence>
<evidence type="ECO:0000259" key="5">
    <source>
        <dbReference type="SMART" id="SM01266"/>
    </source>
</evidence>
<dbReference type="Pfam" id="PF14602">
    <property type="entry name" value="Hexapep_2"/>
    <property type="match status" value="1"/>
</dbReference>
<sequence>MSIIEPGDDRTMYQRMLDGDLYIADDPQIGESVAKTQDLQQAYNATTARQGPLRTLILDDLLGSVGADTEFRPPIYVDLGKNITVGARCFTNFNLTALDVAPITIGDDVLIGPNVQLLTPTHPVEPGLRRDKWEAAKPITIHDNVWLGGGVIVCPGVTIGENSVVGAGSVVTKDVPANVVVAGNPARVVREI</sequence>
<dbReference type="PROSITE" id="PS00101">
    <property type="entry name" value="HEXAPEP_TRANSFERASES"/>
    <property type="match status" value="1"/>
</dbReference>
<dbReference type="GO" id="GO:0016407">
    <property type="term" value="F:acetyltransferase activity"/>
    <property type="evidence" value="ECO:0007669"/>
    <property type="project" value="InterPro"/>
</dbReference>
<dbReference type="Pfam" id="PF00132">
    <property type="entry name" value="Hexapep"/>
    <property type="match status" value="1"/>
</dbReference>
<dbReference type="EMBL" id="JACBYE010000001">
    <property type="protein sequence ID" value="NYS92049.1"/>
    <property type="molecule type" value="Genomic_DNA"/>
</dbReference>
<keyword evidence="7" id="KW-1185">Reference proteome</keyword>
<gene>
    <name evidence="6" type="ORF">HZZ10_00645</name>
</gene>
<name>A0A853EN63_9MICO</name>
<dbReference type="InterPro" id="IPR011004">
    <property type="entry name" value="Trimer_LpxA-like_sf"/>
</dbReference>
<evidence type="ECO:0000256" key="4">
    <source>
        <dbReference type="ARBA" id="ARBA00023315"/>
    </source>
</evidence>